<dbReference type="EMBL" id="JACHLY010000001">
    <property type="protein sequence ID" value="MBB5999253.1"/>
    <property type="molecule type" value="Genomic_DNA"/>
</dbReference>
<dbReference type="Proteomes" id="UP000578077">
    <property type="component" value="Unassembled WGS sequence"/>
</dbReference>
<dbReference type="RefSeq" id="WP_017542294.1">
    <property type="nucleotide sequence ID" value="NZ_BAABKT010000026.1"/>
</dbReference>
<dbReference type="AlphaFoldDB" id="A0A841EDY4"/>
<name>A0A841EDY4_9ACTN</name>
<protein>
    <submittedName>
        <fullName evidence="2">Uncharacterized protein</fullName>
    </submittedName>
</protein>
<evidence type="ECO:0000256" key="1">
    <source>
        <dbReference type="SAM" id="Phobius"/>
    </source>
</evidence>
<keyword evidence="1" id="KW-0472">Membrane</keyword>
<reference evidence="2 3" key="1">
    <citation type="submission" date="2020-08" db="EMBL/GenBank/DDBJ databases">
        <title>Sequencing the genomes of 1000 actinobacteria strains.</title>
        <authorList>
            <person name="Klenk H.-P."/>
        </authorList>
    </citation>
    <scope>NUCLEOTIDE SEQUENCE [LARGE SCALE GENOMIC DNA]</scope>
    <source>
        <strain evidence="2 3">DSM 44593</strain>
    </source>
</reference>
<comment type="caution">
    <text evidence="2">The sequence shown here is derived from an EMBL/GenBank/DDBJ whole genome shotgun (WGS) entry which is preliminary data.</text>
</comment>
<keyword evidence="3" id="KW-1185">Reference proteome</keyword>
<keyword evidence="1" id="KW-1133">Transmembrane helix</keyword>
<accession>A0A841EDY4</accession>
<feature type="transmembrane region" description="Helical" evidence="1">
    <location>
        <begin position="39"/>
        <end position="57"/>
    </location>
</feature>
<organism evidence="2 3">
    <name type="scientific">Streptomonospora salina</name>
    <dbReference type="NCBI Taxonomy" id="104205"/>
    <lineage>
        <taxon>Bacteria</taxon>
        <taxon>Bacillati</taxon>
        <taxon>Actinomycetota</taxon>
        <taxon>Actinomycetes</taxon>
        <taxon>Streptosporangiales</taxon>
        <taxon>Nocardiopsidaceae</taxon>
        <taxon>Streptomonospora</taxon>
    </lineage>
</organism>
<gene>
    <name evidence="2" type="ORF">HNR25_003004</name>
</gene>
<evidence type="ECO:0000313" key="2">
    <source>
        <dbReference type="EMBL" id="MBB5999253.1"/>
    </source>
</evidence>
<evidence type="ECO:0000313" key="3">
    <source>
        <dbReference type="Proteomes" id="UP000578077"/>
    </source>
</evidence>
<keyword evidence="1" id="KW-0812">Transmembrane</keyword>
<proteinExistence type="predicted"/>
<sequence>MSVVTALACWELVLGVCATGWMVGHARSGRDPARQPGFRPLVAAIAVSSAALVIALVS</sequence>